<dbReference type="GO" id="GO:0004151">
    <property type="term" value="F:dihydroorotase activity"/>
    <property type="evidence" value="ECO:0007669"/>
    <property type="project" value="UniProtKB-EC"/>
</dbReference>
<evidence type="ECO:0000259" key="1">
    <source>
        <dbReference type="Pfam" id="PF01979"/>
    </source>
</evidence>
<evidence type="ECO:0000313" key="3">
    <source>
        <dbReference type="Proteomes" id="UP000011932"/>
    </source>
</evidence>
<dbReference type="EMBL" id="CP003538">
    <property type="protein sequence ID" value="AGH96988.1"/>
    <property type="molecule type" value="Genomic_DNA"/>
</dbReference>
<dbReference type="GO" id="GO:0004038">
    <property type="term" value="F:allantoinase activity"/>
    <property type="evidence" value="ECO:0007669"/>
    <property type="project" value="TreeGrafter"/>
</dbReference>
<dbReference type="InterPro" id="IPR006680">
    <property type="entry name" value="Amidohydro-rel"/>
</dbReference>
<dbReference type="PANTHER" id="PTHR43668">
    <property type="entry name" value="ALLANTOINASE"/>
    <property type="match status" value="1"/>
</dbReference>
<protein>
    <submittedName>
        <fullName evidence="2">Dihydroorotase</fullName>
        <ecNumber evidence="2">3.5.2.3</ecNumber>
    </submittedName>
</protein>
<dbReference type="HOGENOM" id="CLU_015572_1_1_5"/>
<sequence length="451" mass="49101">MTQAPAFETPGFDLILAGGTVMTPGGRAVTDVGVRDGQIVALGDLRTTSAANRVDCAGLHILPGVIDTQVHFREPGLTHKEDIEHGTMAAAAGGVTAIFDMPNVKPLTTTPETLADKMHLAARAPWVDYAFYFGGTATNATQLAAWENLPGVCGIKIFMGSSTGDLLCAEDDHIENILRHGKRVVAAHAEDEAMMNANKGTLLGDSHDVRLHPVWRSVESCVSATTRLIRLARKTGRRVHILHISTAEELEIIKDHKDIVSCEVLPNHLSMAAPDCYERLGTRAQQNPPIREQRHQDALWAAVNNGLIDILGSDHAAHTIEEKNQTYPASPSGTPGVQTLVPIMLNHIHHGRLSLERFVELVSYGPQRIHQIANKGRIALGYDADFTIVDLNAERTITNAQQKSKCGWTPYDGMRVTGWPIMTVVRGHIVMREDELIGGPAGTPVRFRESL</sequence>
<accession>M4VCR3</accession>
<keyword evidence="2" id="KW-0378">Hydrolase</keyword>
<dbReference type="SUPFAM" id="SSF51338">
    <property type="entry name" value="Composite domain of metallo-dependent hydrolases"/>
    <property type="match status" value="1"/>
</dbReference>
<dbReference type="STRING" id="349215.A11S_151"/>
<dbReference type="SUPFAM" id="SSF51556">
    <property type="entry name" value="Metallo-dependent hydrolases"/>
    <property type="match status" value="1"/>
</dbReference>
<dbReference type="PATRIC" id="fig|349215.9.peg.151"/>
<dbReference type="InterPro" id="IPR011059">
    <property type="entry name" value="Metal-dep_hydrolase_composite"/>
</dbReference>
<dbReference type="GO" id="GO:0005737">
    <property type="term" value="C:cytoplasm"/>
    <property type="evidence" value="ECO:0007669"/>
    <property type="project" value="TreeGrafter"/>
</dbReference>
<gene>
    <name evidence="2" type="ORF">A11S_151</name>
</gene>
<dbReference type="InterPro" id="IPR032466">
    <property type="entry name" value="Metal_Hydrolase"/>
</dbReference>
<evidence type="ECO:0000313" key="2">
    <source>
        <dbReference type="EMBL" id="AGH96988.1"/>
    </source>
</evidence>
<dbReference type="OrthoDB" id="9775759at2"/>
<organism evidence="2 3">
    <name type="scientific">Micavibrio aeruginosavorus EPB</name>
    <dbReference type="NCBI Taxonomy" id="349215"/>
    <lineage>
        <taxon>Bacteria</taxon>
        <taxon>Pseudomonadati</taxon>
        <taxon>Bdellovibrionota</taxon>
        <taxon>Bdellovibrionia</taxon>
        <taxon>Bdellovibrionales</taxon>
        <taxon>Pseudobdellovibrionaceae</taxon>
        <taxon>Micavibrio</taxon>
    </lineage>
</organism>
<dbReference type="RefSeq" id="WP_015466552.1">
    <property type="nucleotide sequence ID" value="NC_020812.1"/>
</dbReference>
<dbReference type="KEGG" id="man:A11S_151"/>
<name>M4VCR3_9BACT</name>
<dbReference type="EC" id="3.5.2.3" evidence="2"/>
<dbReference type="PANTHER" id="PTHR43668:SF4">
    <property type="entry name" value="ALLANTOINASE"/>
    <property type="match status" value="1"/>
</dbReference>
<dbReference type="AlphaFoldDB" id="M4VCR3"/>
<dbReference type="NCBIfam" id="NF006559">
    <property type="entry name" value="PRK09060.1"/>
    <property type="match status" value="1"/>
</dbReference>
<dbReference type="CDD" id="cd01318">
    <property type="entry name" value="DHOase_IIb"/>
    <property type="match status" value="1"/>
</dbReference>
<dbReference type="Proteomes" id="UP000011932">
    <property type="component" value="Chromosome"/>
</dbReference>
<proteinExistence type="predicted"/>
<dbReference type="GO" id="GO:0006145">
    <property type="term" value="P:purine nucleobase catabolic process"/>
    <property type="evidence" value="ECO:0007669"/>
    <property type="project" value="TreeGrafter"/>
</dbReference>
<dbReference type="Gene3D" id="2.30.40.10">
    <property type="entry name" value="Urease, subunit C, domain 1"/>
    <property type="match status" value="1"/>
</dbReference>
<dbReference type="NCBIfam" id="TIGR00857">
    <property type="entry name" value="pyrC_multi"/>
    <property type="match status" value="1"/>
</dbReference>
<dbReference type="InterPro" id="IPR050138">
    <property type="entry name" value="DHOase/Allantoinase_Hydrolase"/>
</dbReference>
<reference evidence="2 3" key="1">
    <citation type="journal article" date="2013" name="ISME J.">
        <title>By their genes ye shall know them: genomic signatures of predatory bacteria.</title>
        <authorList>
            <person name="Pasternak Z."/>
            <person name="Pietrokovski S."/>
            <person name="Rotem O."/>
            <person name="Gophna U."/>
            <person name="Lurie-Weinberger M.N."/>
            <person name="Jurkevitch E."/>
        </authorList>
    </citation>
    <scope>NUCLEOTIDE SEQUENCE [LARGE SCALE GENOMIC DNA]</scope>
    <source>
        <strain evidence="2">EPB</strain>
    </source>
</reference>
<dbReference type="Pfam" id="PF01979">
    <property type="entry name" value="Amidohydro_1"/>
    <property type="match status" value="1"/>
</dbReference>
<dbReference type="Gene3D" id="3.20.20.140">
    <property type="entry name" value="Metal-dependent hydrolases"/>
    <property type="match status" value="1"/>
</dbReference>
<feature type="domain" description="Amidohydrolase-related" evidence="1">
    <location>
        <begin position="61"/>
        <end position="430"/>
    </location>
</feature>